<dbReference type="Proteomes" id="UP001341840">
    <property type="component" value="Unassembled WGS sequence"/>
</dbReference>
<name>A0ABU6R3F6_9FABA</name>
<organism evidence="1 2">
    <name type="scientific">Stylosanthes scabra</name>
    <dbReference type="NCBI Taxonomy" id="79078"/>
    <lineage>
        <taxon>Eukaryota</taxon>
        <taxon>Viridiplantae</taxon>
        <taxon>Streptophyta</taxon>
        <taxon>Embryophyta</taxon>
        <taxon>Tracheophyta</taxon>
        <taxon>Spermatophyta</taxon>
        <taxon>Magnoliopsida</taxon>
        <taxon>eudicotyledons</taxon>
        <taxon>Gunneridae</taxon>
        <taxon>Pentapetalae</taxon>
        <taxon>rosids</taxon>
        <taxon>fabids</taxon>
        <taxon>Fabales</taxon>
        <taxon>Fabaceae</taxon>
        <taxon>Papilionoideae</taxon>
        <taxon>50 kb inversion clade</taxon>
        <taxon>dalbergioids sensu lato</taxon>
        <taxon>Dalbergieae</taxon>
        <taxon>Pterocarpus clade</taxon>
        <taxon>Stylosanthes</taxon>
    </lineage>
</organism>
<evidence type="ECO:0000313" key="1">
    <source>
        <dbReference type="EMBL" id="MED6118296.1"/>
    </source>
</evidence>
<comment type="caution">
    <text evidence="1">The sequence shown here is derived from an EMBL/GenBank/DDBJ whole genome shotgun (WGS) entry which is preliminary data.</text>
</comment>
<evidence type="ECO:0000313" key="2">
    <source>
        <dbReference type="Proteomes" id="UP001341840"/>
    </source>
</evidence>
<accession>A0ABU6R3F6</accession>
<gene>
    <name evidence="1" type="ORF">PIB30_001528</name>
</gene>
<dbReference type="EMBL" id="JASCZI010030211">
    <property type="protein sequence ID" value="MED6118296.1"/>
    <property type="molecule type" value="Genomic_DNA"/>
</dbReference>
<reference evidence="1 2" key="1">
    <citation type="journal article" date="2023" name="Plants (Basel)">
        <title>Bridging the Gap: Combining Genomics and Transcriptomics Approaches to Understand Stylosanthes scabra, an Orphan Legume from the Brazilian Caatinga.</title>
        <authorList>
            <person name="Ferreira-Neto J.R.C."/>
            <person name="da Silva M.D."/>
            <person name="Binneck E."/>
            <person name="de Melo N.F."/>
            <person name="da Silva R.H."/>
            <person name="de Melo A.L.T.M."/>
            <person name="Pandolfi V."/>
            <person name="Bustamante F.O."/>
            <person name="Brasileiro-Vidal A.C."/>
            <person name="Benko-Iseppon A.M."/>
        </authorList>
    </citation>
    <scope>NUCLEOTIDE SEQUENCE [LARGE SCALE GENOMIC DNA]</scope>
    <source>
        <tissue evidence="1">Leaves</tissue>
    </source>
</reference>
<protein>
    <submittedName>
        <fullName evidence="1">Uncharacterized protein</fullName>
    </submittedName>
</protein>
<proteinExistence type="predicted"/>
<keyword evidence="2" id="KW-1185">Reference proteome</keyword>
<sequence length="78" mass="8926">MGYLFGQYRRLAGNFQGQGYFDLVSVFELKLLAMGWGILIKKPWKDCNAYFGDATCVLFPLQYQKNGEKAILKKRLGP</sequence>